<name>A0A0N4YXS1_NIPBR</name>
<dbReference type="WBParaSite" id="NBR_0002204301-mRNA-1">
    <property type="protein sequence ID" value="NBR_0002204301-mRNA-1"/>
    <property type="gene ID" value="NBR_0002204301"/>
</dbReference>
<proteinExistence type="predicted"/>
<gene>
    <name evidence="1" type="ORF">NBR_LOCUS22044</name>
</gene>
<dbReference type="EMBL" id="UYSL01027309">
    <property type="protein sequence ID" value="VDL86593.1"/>
    <property type="molecule type" value="Genomic_DNA"/>
</dbReference>
<accession>A0A0N4YXS1</accession>
<dbReference type="AlphaFoldDB" id="A0A0N4YXS1"/>
<sequence length="98" mass="11161">MYADDIKIYKCIRGPDDTVDMQAAIQYIDQWSERCATHKKKTRVAESELADTIADSGASAGCEFDNFNFFLVQVQTSEIGEIDQQSNQGFERQRNRTT</sequence>
<reference evidence="1 2" key="2">
    <citation type="submission" date="2018-11" db="EMBL/GenBank/DDBJ databases">
        <authorList>
            <consortium name="Pathogen Informatics"/>
        </authorList>
    </citation>
    <scope>NUCLEOTIDE SEQUENCE [LARGE SCALE GENOMIC DNA]</scope>
</reference>
<keyword evidence="2" id="KW-1185">Reference proteome</keyword>
<reference evidence="3" key="1">
    <citation type="submission" date="2017-02" db="UniProtKB">
        <authorList>
            <consortium name="WormBaseParasite"/>
        </authorList>
    </citation>
    <scope>IDENTIFICATION</scope>
</reference>
<protein>
    <submittedName>
        <fullName evidence="3">Reverse transcriptase domain-containing protein</fullName>
    </submittedName>
</protein>
<organism evidence="3">
    <name type="scientific">Nippostrongylus brasiliensis</name>
    <name type="common">Rat hookworm</name>
    <dbReference type="NCBI Taxonomy" id="27835"/>
    <lineage>
        <taxon>Eukaryota</taxon>
        <taxon>Metazoa</taxon>
        <taxon>Ecdysozoa</taxon>
        <taxon>Nematoda</taxon>
        <taxon>Chromadorea</taxon>
        <taxon>Rhabditida</taxon>
        <taxon>Rhabditina</taxon>
        <taxon>Rhabditomorpha</taxon>
        <taxon>Strongyloidea</taxon>
        <taxon>Heligmosomidae</taxon>
        <taxon>Nippostrongylus</taxon>
    </lineage>
</organism>
<evidence type="ECO:0000313" key="1">
    <source>
        <dbReference type="EMBL" id="VDL86593.1"/>
    </source>
</evidence>
<dbReference type="Proteomes" id="UP000271162">
    <property type="component" value="Unassembled WGS sequence"/>
</dbReference>
<evidence type="ECO:0000313" key="2">
    <source>
        <dbReference type="Proteomes" id="UP000271162"/>
    </source>
</evidence>
<evidence type="ECO:0000313" key="3">
    <source>
        <dbReference type="WBParaSite" id="NBR_0002204301-mRNA-1"/>
    </source>
</evidence>